<keyword evidence="2" id="KW-1185">Reference proteome</keyword>
<dbReference type="AlphaFoldDB" id="A0AAU9CGR2"/>
<accession>A0AAU9CGR2</accession>
<dbReference type="RefSeq" id="WP_338394423.1">
    <property type="nucleotide sequence ID" value="NZ_AP025314.1"/>
</dbReference>
<evidence type="ECO:0000313" key="1">
    <source>
        <dbReference type="EMBL" id="BDD09208.1"/>
    </source>
</evidence>
<dbReference type="KEGG" id="fax:FUAX_16400"/>
<name>A0AAU9CGR2_9BACT</name>
<dbReference type="EMBL" id="AP025314">
    <property type="protein sequence ID" value="BDD09208.1"/>
    <property type="molecule type" value="Genomic_DNA"/>
</dbReference>
<evidence type="ECO:0000313" key="2">
    <source>
        <dbReference type="Proteomes" id="UP001348817"/>
    </source>
</evidence>
<protein>
    <recommendedName>
        <fullName evidence="3">HEAT repeat domain-containing protein</fullName>
    </recommendedName>
</protein>
<organism evidence="1 2">
    <name type="scientific">Fulvitalea axinellae</name>
    <dbReference type="NCBI Taxonomy" id="1182444"/>
    <lineage>
        <taxon>Bacteria</taxon>
        <taxon>Pseudomonadati</taxon>
        <taxon>Bacteroidota</taxon>
        <taxon>Cytophagia</taxon>
        <taxon>Cytophagales</taxon>
        <taxon>Persicobacteraceae</taxon>
        <taxon>Fulvitalea</taxon>
    </lineage>
</organism>
<reference evidence="1 2" key="1">
    <citation type="submission" date="2021-12" db="EMBL/GenBank/DDBJ databases">
        <title>Genome sequencing of bacteria with rrn-lacking chromosome and rrn-plasmid.</title>
        <authorList>
            <person name="Anda M."/>
            <person name="Iwasaki W."/>
        </authorList>
    </citation>
    <scope>NUCLEOTIDE SEQUENCE [LARGE SCALE GENOMIC DNA]</scope>
    <source>
        <strain evidence="1 2">DSM 100852</strain>
    </source>
</reference>
<gene>
    <name evidence="1" type="ORF">FUAX_16400</name>
</gene>
<sequence>MLTNDFILKKLSGGKTPEIGEAEALIPEIIKSSKNTTSILRFLLSDNPLISFRVANILKKASVKAPENISANKLTLLEICEKADLKTGIPIDFPLLLAIPNWDSSELESIFEWLLECFDNANQHTFTKVNCLDSLAKLSLRCSFEKEAVKEVIATEAENNPKASIRARCRKLLKLFH</sequence>
<evidence type="ECO:0008006" key="3">
    <source>
        <dbReference type="Google" id="ProtNLM"/>
    </source>
</evidence>
<proteinExistence type="predicted"/>
<dbReference type="Proteomes" id="UP001348817">
    <property type="component" value="Chromosome"/>
</dbReference>